<evidence type="ECO:0000313" key="9">
    <source>
        <dbReference type="Proteomes" id="UP000826709"/>
    </source>
</evidence>
<reference evidence="8" key="2">
    <citation type="submission" date="2019-03" db="EMBL/GenBank/DDBJ databases">
        <authorList>
            <person name="Chen S.-C."/>
            <person name="Wu S.-Y."/>
            <person name="Lai M.-C."/>
        </authorList>
    </citation>
    <scope>NUCLEOTIDE SEQUENCE</scope>
    <source>
        <strain evidence="8">ML15</strain>
    </source>
</reference>
<dbReference type="KEGG" id="mfk:E2N92_12460"/>
<feature type="transmembrane region" description="Helical" evidence="6">
    <location>
        <begin position="360"/>
        <end position="384"/>
    </location>
</feature>
<feature type="transmembrane region" description="Helical" evidence="6">
    <location>
        <begin position="437"/>
        <end position="456"/>
    </location>
</feature>
<evidence type="ECO:0000256" key="6">
    <source>
        <dbReference type="SAM" id="Phobius"/>
    </source>
</evidence>
<evidence type="ECO:0000256" key="1">
    <source>
        <dbReference type="ARBA" id="ARBA00004141"/>
    </source>
</evidence>
<dbReference type="CDD" id="cd17504">
    <property type="entry name" value="MFS_MMR_MDR_like"/>
    <property type="match status" value="1"/>
</dbReference>
<feature type="transmembrane region" description="Helical" evidence="6">
    <location>
        <begin position="50"/>
        <end position="70"/>
    </location>
</feature>
<feature type="domain" description="Major facilitator superfamily (MFS) profile" evidence="7">
    <location>
        <begin position="16"/>
        <end position="464"/>
    </location>
</feature>
<keyword evidence="5 6" id="KW-0472">Membrane</keyword>
<dbReference type="Proteomes" id="UP000826709">
    <property type="component" value="Chromosome"/>
</dbReference>
<keyword evidence="3 6" id="KW-0812">Transmembrane</keyword>
<dbReference type="InterPro" id="IPR011701">
    <property type="entry name" value="MFS"/>
</dbReference>
<evidence type="ECO:0000256" key="5">
    <source>
        <dbReference type="ARBA" id="ARBA00023136"/>
    </source>
</evidence>
<feature type="transmembrane region" description="Helical" evidence="6">
    <location>
        <begin position="139"/>
        <end position="161"/>
    </location>
</feature>
<feature type="transmembrane region" description="Helical" evidence="6">
    <location>
        <begin position="82"/>
        <end position="101"/>
    </location>
</feature>
<evidence type="ECO:0000256" key="2">
    <source>
        <dbReference type="ARBA" id="ARBA00022448"/>
    </source>
</evidence>
<feature type="transmembrane region" description="Helical" evidence="6">
    <location>
        <begin position="268"/>
        <end position="293"/>
    </location>
</feature>
<dbReference type="InterPro" id="IPR036259">
    <property type="entry name" value="MFS_trans_sf"/>
</dbReference>
<feature type="transmembrane region" description="Helical" evidence="6">
    <location>
        <begin position="204"/>
        <end position="221"/>
    </location>
</feature>
<feature type="transmembrane region" description="Helical" evidence="6">
    <location>
        <begin position="227"/>
        <end position="247"/>
    </location>
</feature>
<feature type="transmembrane region" description="Helical" evidence="6">
    <location>
        <begin position="305"/>
        <end position="328"/>
    </location>
</feature>
<dbReference type="Gene3D" id="1.20.1250.20">
    <property type="entry name" value="MFS general substrate transporter like domains"/>
    <property type="match status" value="1"/>
</dbReference>
<feature type="transmembrane region" description="Helical" evidence="6">
    <location>
        <begin position="405"/>
        <end position="425"/>
    </location>
</feature>
<dbReference type="PANTHER" id="PTHR42718:SF9">
    <property type="entry name" value="MAJOR FACILITATOR SUPERFAMILY MULTIDRUG TRANSPORTER MFSC"/>
    <property type="match status" value="1"/>
</dbReference>
<feature type="transmembrane region" description="Helical" evidence="6">
    <location>
        <begin position="107"/>
        <end position="127"/>
    </location>
</feature>
<gene>
    <name evidence="8" type="ORF">E2N92_12460</name>
</gene>
<keyword evidence="2" id="KW-0813">Transport</keyword>
<keyword evidence="4 6" id="KW-1133">Transmembrane helix</keyword>
<name>A0A8G1A4C6_9EURY</name>
<proteinExistence type="predicted"/>
<evidence type="ECO:0000256" key="4">
    <source>
        <dbReference type="ARBA" id="ARBA00022989"/>
    </source>
</evidence>
<dbReference type="GO" id="GO:0022857">
    <property type="term" value="F:transmembrane transporter activity"/>
    <property type="evidence" value="ECO:0007669"/>
    <property type="project" value="InterPro"/>
</dbReference>
<comment type="subcellular location">
    <subcellularLocation>
        <location evidence="1">Membrane</location>
        <topology evidence="1">Multi-pass membrane protein</topology>
    </subcellularLocation>
</comment>
<evidence type="ECO:0000259" key="7">
    <source>
        <dbReference type="PROSITE" id="PS50850"/>
    </source>
</evidence>
<evidence type="ECO:0000313" key="8">
    <source>
        <dbReference type="EMBL" id="QYZ80184.1"/>
    </source>
</evidence>
<dbReference type="PANTHER" id="PTHR42718">
    <property type="entry name" value="MAJOR FACILITATOR SUPERFAMILY MULTIDRUG TRANSPORTER MFSC"/>
    <property type="match status" value="1"/>
</dbReference>
<dbReference type="OrthoDB" id="117970at2157"/>
<dbReference type="AlphaFoldDB" id="A0A8G1A4C6"/>
<dbReference type="GO" id="GO:0016020">
    <property type="term" value="C:membrane"/>
    <property type="evidence" value="ECO:0007669"/>
    <property type="project" value="UniProtKB-SubCell"/>
</dbReference>
<feature type="transmembrane region" description="Helical" evidence="6">
    <location>
        <begin position="12"/>
        <end position="30"/>
    </location>
</feature>
<evidence type="ECO:0000256" key="3">
    <source>
        <dbReference type="ARBA" id="ARBA00022692"/>
    </source>
</evidence>
<organism evidence="8 9">
    <name type="scientific">Methanofollis formosanus</name>
    <dbReference type="NCBI Taxonomy" id="299308"/>
    <lineage>
        <taxon>Archaea</taxon>
        <taxon>Methanobacteriati</taxon>
        <taxon>Methanobacteriota</taxon>
        <taxon>Stenosarchaea group</taxon>
        <taxon>Methanomicrobia</taxon>
        <taxon>Methanomicrobiales</taxon>
        <taxon>Methanomicrobiaceae</taxon>
        <taxon>Methanofollis</taxon>
    </lineage>
</organism>
<dbReference type="SUPFAM" id="SSF103473">
    <property type="entry name" value="MFS general substrate transporter"/>
    <property type="match status" value="1"/>
</dbReference>
<reference evidence="8" key="1">
    <citation type="journal article" date="2005" name="Int. J. Syst. Evol. Microbiol.">
        <title>Methanofollis formosanus sp. nov., isolated from a fish pond.</title>
        <authorList>
            <person name="Wu S.Y."/>
            <person name="Chen S.C."/>
            <person name="Lai M.C."/>
        </authorList>
    </citation>
    <scope>NUCLEOTIDE SEQUENCE</scope>
    <source>
        <strain evidence="8">ML15</strain>
    </source>
</reference>
<feature type="transmembrane region" description="Helical" evidence="6">
    <location>
        <begin position="173"/>
        <end position="192"/>
    </location>
</feature>
<keyword evidence="9" id="KW-1185">Reference proteome</keyword>
<dbReference type="EMBL" id="CP037968">
    <property type="protein sequence ID" value="QYZ80184.1"/>
    <property type="molecule type" value="Genomic_DNA"/>
</dbReference>
<dbReference type="Gene3D" id="1.20.1720.10">
    <property type="entry name" value="Multidrug resistance protein D"/>
    <property type="match status" value="1"/>
</dbReference>
<dbReference type="RefSeq" id="WP_220681495.1">
    <property type="nucleotide sequence ID" value="NZ_CP037968.1"/>
</dbReference>
<dbReference type="Pfam" id="PF07690">
    <property type="entry name" value="MFS_1"/>
    <property type="match status" value="1"/>
</dbReference>
<sequence>MKPPFSLNDPRYHLAALFILCITVAATMFTEAMITPALPVIQDEFGVSGVWTSWVLMIVLLVGAIVTPVIGKCGDLYGKKRMMLLCLGVYLVGVFASGWAPDIWSLIFFRALQGAGLGLFPLGYALIREQFPEEKVPVAIGTIAAMFGAGAFVGMFVGSWIIEHVGWRMTFHVVTPVVVLLFLAMAIVILPSPVAGRAAIDRKGLATLTGGLLTLVLALTMGGQVGWASPEVLLCVVLTVGFGAVFVRTEQVVPDPVVDLGMIRNPPVLIALAVGFFVCMISFIIIQTLPYLIESPTGLGLSRLTVGLVMMPGAIADMICGPLTGMLIRRRGMRAAMILGTSVVAAGAACYLFLPLSVASLVVAGLVYNAGMSVALTANTIIVVDSVRPEETGVGTAVYHTVQNLGGMIGPIIAGIFLTLHTTAVPGWSVEVPTGDAFLGIFVTVICIAAVVLLIGGRLQDPKRDGAGRR</sequence>
<protein>
    <submittedName>
        <fullName evidence="8">MFS transporter</fullName>
    </submittedName>
</protein>
<dbReference type="InterPro" id="IPR020846">
    <property type="entry name" value="MFS_dom"/>
</dbReference>
<dbReference type="PROSITE" id="PS50850">
    <property type="entry name" value="MFS"/>
    <property type="match status" value="1"/>
</dbReference>
<feature type="transmembrane region" description="Helical" evidence="6">
    <location>
        <begin position="335"/>
        <end position="354"/>
    </location>
</feature>
<accession>A0A8G1A4C6</accession>